<organism evidence="3 4">
    <name type="scientific">Pedobacter rhodius</name>
    <dbReference type="NCBI Taxonomy" id="3004098"/>
    <lineage>
        <taxon>Bacteria</taxon>
        <taxon>Pseudomonadati</taxon>
        <taxon>Bacteroidota</taxon>
        <taxon>Sphingobacteriia</taxon>
        <taxon>Sphingobacteriales</taxon>
        <taxon>Sphingobacteriaceae</taxon>
        <taxon>Pedobacter</taxon>
    </lineage>
</organism>
<evidence type="ECO:0000256" key="2">
    <source>
        <dbReference type="SAM" id="SignalP"/>
    </source>
</evidence>
<protein>
    <recommendedName>
        <fullName evidence="5">Lipoprotein</fullName>
    </recommendedName>
</protein>
<keyword evidence="2" id="KW-0732">Signal</keyword>
<dbReference type="EMBL" id="JAPWGL010000001">
    <property type="protein sequence ID" value="MCZ4222374.1"/>
    <property type="molecule type" value="Genomic_DNA"/>
</dbReference>
<reference evidence="3" key="1">
    <citation type="submission" date="2022-12" db="EMBL/GenBank/DDBJ databases">
        <title>Genome sequence of SJ11.</title>
        <authorList>
            <person name="Woo H."/>
        </authorList>
    </citation>
    <scope>NUCLEOTIDE SEQUENCE</scope>
    <source>
        <strain evidence="3">SJ11</strain>
    </source>
</reference>
<accession>A0ABT4KU71</accession>
<comment type="caution">
    <text evidence="3">The sequence shown here is derived from an EMBL/GenBank/DDBJ whole genome shotgun (WGS) entry which is preliminary data.</text>
</comment>
<keyword evidence="4" id="KW-1185">Reference proteome</keyword>
<gene>
    <name evidence="3" type="ORF">O0931_03595</name>
</gene>
<proteinExistence type="predicted"/>
<evidence type="ECO:0000313" key="4">
    <source>
        <dbReference type="Proteomes" id="UP001144341"/>
    </source>
</evidence>
<feature type="chain" id="PRO_5046665959" description="Lipoprotein" evidence="2">
    <location>
        <begin position="20"/>
        <end position="73"/>
    </location>
</feature>
<evidence type="ECO:0008006" key="5">
    <source>
        <dbReference type="Google" id="ProtNLM"/>
    </source>
</evidence>
<evidence type="ECO:0000313" key="3">
    <source>
        <dbReference type="EMBL" id="MCZ4222374.1"/>
    </source>
</evidence>
<dbReference type="PROSITE" id="PS51257">
    <property type="entry name" value="PROKAR_LIPOPROTEIN"/>
    <property type="match status" value="1"/>
</dbReference>
<dbReference type="RefSeq" id="WP_269414176.1">
    <property type="nucleotide sequence ID" value="NZ_JAPWGL010000001.1"/>
</dbReference>
<sequence>MRKIIIVMALAASATFGCSGNKADKENADSMYQYTDTNKATVDTTGKDSVNTKGFPDSTTNAPRMPGGEKKME</sequence>
<dbReference type="Proteomes" id="UP001144341">
    <property type="component" value="Unassembled WGS sequence"/>
</dbReference>
<feature type="region of interest" description="Disordered" evidence="1">
    <location>
        <begin position="43"/>
        <end position="73"/>
    </location>
</feature>
<evidence type="ECO:0000256" key="1">
    <source>
        <dbReference type="SAM" id="MobiDB-lite"/>
    </source>
</evidence>
<feature type="compositionally biased region" description="Polar residues" evidence="1">
    <location>
        <begin position="43"/>
        <end position="62"/>
    </location>
</feature>
<name>A0ABT4KU71_9SPHI</name>
<feature type="signal peptide" evidence="2">
    <location>
        <begin position="1"/>
        <end position="19"/>
    </location>
</feature>